<keyword evidence="5" id="KW-0326">Glycosidase</keyword>
<organism evidence="5 6">
    <name type="scientific">Sulfoacidibacillus ferrooxidans</name>
    <dbReference type="NCBI Taxonomy" id="2005001"/>
    <lineage>
        <taxon>Bacteria</taxon>
        <taxon>Bacillati</taxon>
        <taxon>Bacillota</taxon>
        <taxon>Bacilli</taxon>
        <taxon>Bacillales</taxon>
        <taxon>Alicyclobacillaceae</taxon>
        <taxon>Sulfoacidibacillus</taxon>
    </lineage>
</organism>
<dbReference type="PANTHER" id="PTHR12159:SF9">
    <property type="entry name" value="G_T MISMATCH-SPECIFIC THYMINE DNA GLYCOSYLASE"/>
    <property type="match status" value="1"/>
</dbReference>
<dbReference type="GO" id="GO:0004844">
    <property type="term" value="F:uracil DNA N-glycosylase activity"/>
    <property type="evidence" value="ECO:0007669"/>
    <property type="project" value="TreeGrafter"/>
</dbReference>
<gene>
    <name evidence="5" type="primary">mug</name>
    <name evidence="5" type="ORF">MM817_00141</name>
</gene>
<accession>A0A9X1V6I9</accession>
<keyword evidence="1" id="KW-0227">DNA damage</keyword>
<dbReference type="SUPFAM" id="SSF52141">
    <property type="entry name" value="Uracil-DNA glycosylase-like"/>
    <property type="match status" value="1"/>
</dbReference>
<evidence type="ECO:0000256" key="1">
    <source>
        <dbReference type="ARBA" id="ARBA00022763"/>
    </source>
</evidence>
<proteinExistence type="predicted"/>
<evidence type="ECO:0000259" key="4">
    <source>
        <dbReference type="Pfam" id="PF03167"/>
    </source>
</evidence>
<evidence type="ECO:0000313" key="5">
    <source>
        <dbReference type="EMBL" id="MCI0181894.1"/>
    </source>
</evidence>
<dbReference type="Pfam" id="PF03167">
    <property type="entry name" value="UDG"/>
    <property type="match status" value="1"/>
</dbReference>
<feature type="domain" description="Uracil-DNA glycosylase-like" evidence="4">
    <location>
        <begin position="8"/>
        <end position="154"/>
    </location>
</feature>
<dbReference type="GO" id="GO:0008263">
    <property type="term" value="F:pyrimidine-specific mismatch base pair DNA N-glycosylase activity"/>
    <property type="evidence" value="ECO:0007669"/>
    <property type="project" value="TreeGrafter"/>
</dbReference>
<dbReference type="Gene3D" id="3.40.470.10">
    <property type="entry name" value="Uracil-DNA glycosylase-like domain"/>
    <property type="match status" value="1"/>
</dbReference>
<protein>
    <submittedName>
        <fullName evidence="5">G/U mismatch-specific DNA glycosylase</fullName>
        <ecNumber evidence="5">3.2.2.28</ecNumber>
    </submittedName>
</protein>
<dbReference type="InterPro" id="IPR036895">
    <property type="entry name" value="Uracil-DNA_glycosylase-like_sf"/>
</dbReference>
<keyword evidence="3" id="KW-0234">DNA repair</keyword>
<dbReference type="PANTHER" id="PTHR12159">
    <property type="entry name" value="G/T AND G/U MISMATCH-SPECIFIC DNA GLYCOSYLASE"/>
    <property type="match status" value="1"/>
</dbReference>
<dbReference type="EC" id="3.2.2.28" evidence="5"/>
<evidence type="ECO:0000256" key="3">
    <source>
        <dbReference type="ARBA" id="ARBA00023204"/>
    </source>
</evidence>
<evidence type="ECO:0000256" key="2">
    <source>
        <dbReference type="ARBA" id="ARBA00022801"/>
    </source>
</evidence>
<dbReference type="AlphaFoldDB" id="A0A9X1V6I9"/>
<keyword evidence="6" id="KW-1185">Reference proteome</keyword>
<name>A0A9X1V6I9_9BACL</name>
<dbReference type="InterPro" id="IPR005122">
    <property type="entry name" value="Uracil-DNA_glycosylase-like"/>
</dbReference>
<reference evidence="5" key="1">
    <citation type="submission" date="2022-03" db="EMBL/GenBank/DDBJ databases">
        <title>Draft Genome Sequence of Firmicute Strain S0AB, a Heterotrophic Iron/Sulfur-Oxidizing Extreme Acidophile.</title>
        <authorList>
            <person name="Vergara E."/>
            <person name="Pakostova E."/>
            <person name="Johnson D.B."/>
            <person name="Holmes D.S."/>
        </authorList>
    </citation>
    <scope>NUCLEOTIDE SEQUENCE</scope>
    <source>
        <strain evidence="5">S0AB</strain>
    </source>
</reference>
<dbReference type="InterPro" id="IPR015637">
    <property type="entry name" value="MUG/TDG"/>
</dbReference>
<dbReference type="CDD" id="cd10028">
    <property type="entry name" value="UDG-F2_TDG_MUG"/>
    <property type="match status" value="1"/>
</dbReference>
<evidence type="ECO:0000313" key="6">
    <source>
        <dbReference type="Proteomes" id="UP001139263"/>
    </source>
</evidence>
<comment type="caution">
    <text evidence="5">The sequence shown here is derived from an EMBL/GenBank/DDBJ whole genome shotgun (WGS) entry which is preliminary data.</text>
</comment>
<dbReference type="Proteomes" id="UP001139263">
    <property type="component" value="Unassembled WGS sequence"/>
</dbReference>
<keyword evidence="2 5" id="KW-0378">Hydrolase</keyword>
<sequence>MITEKLRPELLVLFIGFNPSLRSYERGFNYAGRANRFYKVLYLSGLTERLYAPEESDQLLDDYRYGFTNIVTRPTARADEITKNEYREGAKILYQKISLYRPRIACFVGKGVYLSYKGTSRQQSWGFTETPTIQNTRDFVAPSTSGLVRMRLAEQVAIYSQLAIAIQPCKGAT</sequence>
<dbReference type="RefSeq" id="WP_241711521.1">
    <property type="nucleotide sequence ID" value="NZ_JALBUF010000001.1"/>
</dbReference>
<dbReference type="GO" id="GO:0006285">
    <property type="term" value="P:base-excision repair, AP site formation"/>
    <property type="evidence" value="ECO:0007669"/>
    <property type="project" value="InterPro"/>
</dbReference>
<dbReference type="EMBL" id="JALBUF010000001">
    <property type="protein sequence ID" value="MCI0181894.1"/>
    <property type="molecule type" value="Genomic_DNA"/>
</dbReference>